<name>A0A5J5GJA8_9RHOB</name>
<accession>A0A5J5GJA8</accession>
<feature type="chain" id="PRO_5023919638" evidence="1">
    <location>
        <begin position="22"/>
        <end position="225"/>
    </location>
</feature>
<protein>
    <submittedName>
        <fullName evidence="2">Uncharacterized protein</fullName>
    </submittedName>
</protein>
<organism evidence="2 3">
    <name type="scientific">Histidinibacterium aquaticum</name>
    <dbReference type="NCBI Taxonomy" id="2613962"/>
    <lineage>
        <taxon>Bacteria</taxon>
        <taxon>Pseudomonadati</taxon>
        <taxon>Pseudomonadota</taxon>
        <taxon>Alphaproteobacteria</taxon>
        <taxon>Rhodobacterales</taxon>
        <taxon>Paracoccaceae</taxon>
        <taxon>Histidinibacterium</taxon>
    </lineage>
</organism>
<evidence type="ECO:0000313" key="2">
    <source>
        <dbReference type="EMBL" id="KAA9008235.1"/>
    </source>
</evidence>
<sequence length="225" mass="24616">MHAISRLAAATALISAMDVLAAEPVACPGGRVFTEGAGDDAETICAHAARATEQLKSFDLSVPAPVTISVLPELEDHCLGVYHCGTGRIDILAPAAYEVLRERGEASAFATVSDDAFFESVIRHEMTHAALDSLPCPFEACPVGQEYIAYTMQVWFLPEVDRIAFEEAKPGDEPISRDMLSEVMLLMAPELFAHRAWLHLQDRKDPYAFIGQIARGEVLLDYERP</sequence>
<proteinExistence type="predicted"/>
<evidence type="ECO:0000313" key="3">
    <source>
        <dbReference type="Proteomes" id="UP000326554"/>
    </source>
</evidence>
<keyword evidence="3" id="KW-1185">Reference proteome</keyword>
<comment type="caution">
    <text evidence="2">The sequence shown here is derived from an EMBL/GenBank/DDBJ whole genome shotgun (WGS) entry which is preliminary data.</text>
</comment>
<dbReference type="AlphaFoldDB" id="A0A5J5GJA8"/>
<reference evidence="2 3" key="1">
    <citation type="submission" date="2019-09" db="EMBL/GenBank/DDBJ databases">
        <authorList>
            <person name="Park J.-S."/>
            <person name="Choi H.-J."/>
        </authorList>
    </citation>
    <scope>NUCLEOTIDE SEQUENCE [LARGE SCALE GENOMIC DNA]</scope>
    <source>
        <strain evidence="2 3">176SS1-4</strain>
    </source>
</reference>
<evidence type="ECO:0000256" key="1">
    <source>
        <dbReference type="SAM" id="SignalP"/>
    </source>
</evidence>
<keyword evidence="1" id="KW-0732">Signal</keyword>
<dbReference type="EMBL" id="VYQE01000003">
    <property type="protein sequence ID" value="KAA9008235.1"/>
    <property type="molecule type" value="Genomic_DNA"/>
</dbReference>
<dbReference type="Proteomes" id="UP000326554">
    <property type="component" value="Unassembled WGS sequence"/>
</dbReference>
<gene>
    <name evidence="2" type="ORF">F3S47_12155</name>
</gene>
<dbReference type="RefSeq" id="WP_150445519.1">
    <property type="nucleotide sequence ID" value="NZ_VYQE01000003.1"/>
</dbReference>
<feature type="signal peptide" evidence="1">
    <location>
        <begin position="1"/>
        <end position="21"/>
    </location>
</feature>